<proteinExistence type="inferred from homology"/>
<evidence type="ECO:0000313" key="7">
    <source>
        <dbReference type="Proteomes" id="UP001500074"/>
    </source>
</evidence>
<keyword evidence="7" id="KW-1185">Reference proteome</keyword>
<dbReference type="SUPFAM" id="SSF51430">
    <property type="entry name" value="NAD(P)-linked oxidoreductase"/>
    <property type="match status" value="1"/>
</dbReference>
<dbReference type="EMBL" id="BAABKI010000018">
    <property type="protein sequence ID" value="GAA5174890.1"/>
    <property type="molecule type" value="Genomic_DNA"/>
</dbReference>
<dbReference type="Pfam" id="PF00248">
    <property type="entry name" value="Aldo_ket_red"/>
    <property type="match status" value="1"/>
</dbReference>
<dbReference type="PRINTS" id="PR00069">
    <property type="entry name" value="ALDKETRDTASE"/>
</dbReference>
<dbReference type="PIRSF" id="PIRSF000097">
    <property type="entry name" value="AKR"/>
    <property type="match status" value="1"/>
</dbReference>
<protein>
    <submittedName>
        <fullName evidence="6">Aldo/keto reductase</fullName>
    </submittedName>
</protein>
<reference evidence="7" key="1">
    <citation type="journal article" date="2019" name="Int. J. Syst. Evol. Microbiol.">
        <title>The Global Catalogue of Microorganisms (GCM) 10K type strain sequencing project: providing services to taxonomists for standard genome sequencing and annotation.</title>
        <authorList>
            <consortium name="The Broad Institute Genomics Platform"/>
            <consortium name="The Broad Institute Genome Sequencing Center for Infectious Disease"/>
            <person name="Wu L."/>
            <person name="Ma J."/>
        </authorList>
    </citation>
    <scope>NUCLEOTIDE SEQUENCE [LARGE SCALE GENOMIC DNA]</scope>
    <source>
        <strain evidence="7">JCM 18472</strain>
    </source>
</reference>
<dbReference type="InterPro" id="IPR018170">
    <property type="entry name" value="Aldo/ket_reductase_CS"/>
</dbReference>
<organism evidence="6 7">
    <name type="scientific">Modicisalibacter zincidurans</name>
    <dbReference type="NCBI Taxonomy" id="1178777"/>
    <lineage>
        <taxon>Bacteria</taxon>
        <taxon>Pseudomonadati</taxon>
        <taxon>Pseudomonadota</taxon>
        <taxon>Gammaproteobacteria</taxon>
        <taxon>Oceanospirillales</taxon>
        <taxon>Halomonadaceae</taxon>
        <taxon>Modicisalibacter</taxon>
    </lineage>
</organism>
<keyword evidence="3" id="KW-0560">Oxidoreductase</keyword>
<comment type="similarity">
    <text evidence="1">Belongs to the aldo/keto reductase family.</text>
</comment>
<dbReference type="PROSITE" id="PS00063">
    <property type="entry name" value="ALDOKETO_REDUCTASE_3"/>
    <property type="match status" value="1"/>
</dbReference>
<evidence type="ECO:0000256" key="2">
    <source>
        <dbReference type="ARBA" id="ARBA00022857"/>
    </source>
</evidence>
<dbReference type="Proteomes" id="UP001500074">
    <property type="component" value="Unassembled WGS sequence"/>
</dbReference>
<dbReference type="InterPro" id="IPR023210">
    <property type="entry name" value="NADP_OxRdtase_dom"/>
</dbReference>
<dbReference type="PANTHER" id="PTHR43827:SF3">
    <property type="entry name" value="NADP-DEPENDENT OXIDOREDUCTASE DOMAIN-CONTAINING PROTEIN"/>
    <property type="match status" value="1"/>
</dbReference>
<gene>
    <name evidence="6" type="ORF">GCM10023342_16950</name>
</gene>
<evidence type="ECO:0000313" key="6">
    <source>
        <dbReference type="EMBL" id="GAA5174890.1"/>
    </source>
</evidence>
<dbReference type="PROSITE" id="PS00798">
    <property type="entry name" value="ALDOKETO_REDUCTASE_1"/>
    <property type="match status" value="1"/>
</dbReference>
<name>A0ABP9RCZ0_9GAMM</name>
<feature type="domain" description="NADP-dependent oxidoreductase" evidence="5">
    <location>
        <begin position="23"/>
        <end position="272"/>
    </location>
</feature>
<evidence type="ECO:0000256" key="1">
    <source>
        <dbReference type="ARBA" id="ARBA00007905"/>
    </source>
</evidence>
<feature type="compositionally biased region" description="Polar residues" evidence="4">
    <location>
        <begin position="284"/>
        <end position="296"/>
    </location>
</feature>
<evidence type="ECO:0000256" key="3">
    <source>
        <dbReference type="ARBA" id="ARBA00023002"/>
    </source>
</evidence>
<dbReference type="PANTHER" id="PTHR43827">
    <property type="entry name" value="2,5-DIKETO-D-GLUCONIC ACID REDUCTASE"/>
    <property type="match status" value="1"/>
</dbReference>
<feature type="region of interest" description="Disordered" evidence="4">
    <location>
        <begin position="277"/>
        <end position="296"/>
    </location>
</feature>
<dbReference type="Gene3D" id="3.20.20.100">
    <property type="entry name" value="NADP-dependent oxidoreductase domain"/>
    <property type="match status" value="1"/>
</dbReference>
<evidence type="ECO:0000259" key="5">
    <source>
        <dbReference type="Pfam" id="PF00248"/>
    </source>
</evidence>
<evidence type="ECO:0000256" key="4">
    <source>
        <dbReference type="SAM" id="MobiDB-lite"/>
    </source>
</evidence>
<dbReference type="RefSeq" id="WP_031383284.1">
    <property type="nucleotide sequence ID" value="NZ_BAABKI010000018.1"/>
</dbReference>
<comment type="caution">
    <text evidence="6">The sequence shown here is derived from an EMBL/GenBank/DDBJ whole genome shotgun (WGS) entry which is preliminary data.</text>
</comment>
<dbReference type="PROSITE" id="PS00062">
    <property type="entry name" value="ALDOKETO_REDUCTASE_2"/>
    <property type="match status" value="1"/>
</dbReference>
<accession>A0ABP9RCZ0</accession>
<keyword evidence="2" id="KW-0521">NADP</keyword>
<dbReference type="InterPro" id="IPR036812">
    <property type="entry name" value="NAD(P)_OxRdtase_dom_sf"/>
</dbReference>
<sequence>MAIPTLTLNNAVEIPAFGLGVYRASAEETTGAVLAAFEAGYRHVDTAAAYSNEEQVGEAFRASGLDRSDVFIESKLWLSDYTYDGALHGFERSLRKLGMDHVDLYLLHQPAPDEFERTLGAWKGLCEIVKSGRARAVGVSNFNEEELKRAIDETGVTPAVNQVELHPFFTQKKLSAFHREHGILTQAWSPIGGVNRYFTEDPKPEDDPLTHPTITQIAQRYGKSPAQVILRWHIELGHSVIPKSVHTARIRENVDIFDFALSAEEIAFIDGLDTGRRGGPDPKSLSTKTVSFTIPD</sequence>
<dbReference type="InterPro" id="IPR020471">
    <property type="entry name" value="AKR"/>
</dbReference>